<dbReference type="Pfam" id="PF03707">
    <property type="entry name" value="MHYT"/>
    <property type="match status" value="3"/>
</dbReference>
<reference evidence="4" key="1">
    <citation type="submission" date="2020-12" db="EMBL/GenBank/DDBJ databases">
        <title>Antrihabitans popcorni sp. nov. and Antrihabitans auranticaus sp. nov., isolated from a larva cave.</title>
        <authorList>
            <person name="Lee S.D."/>
            <person name="Kim I.S."/>
        </authorList>
    </citation>
    <scope>NUCLEOTIDE SEQUENCE</scope>
    <source>
        <strain evidence="4">YC3-6</strain>
    </source>
</reference>
<protein>
    <submittedName>
        <fullName evidence="4">Signal protein</fullName>
    </submittedName>
</protein>
<feature type="transmembrane region" description="Helical" evidence="1">
    <location>
        <begin position="161"/>
        <end position="183"/>
    </location>
</feature>
<evidence type="ECO:0000256" key="2">
    <source>
        <dbReference type="SAM" id="MobiDB-lite"/>
    </source>
</evidence>
<dbReference type="EMBL" id="JAEMNV010000004">
    <property type="protein sequence ID" value="MBJ8340258.1"/>
    <property type="molecule type" value="Genomic_DNA"/>
</dbReference>
<feature type="transmembrane region" description="Helical" evidence="1">
    <location>
        <begin position="27"/>
        <end position="48"/>
    </location>
</feature>
<evidence type="ECO:0000313" key="4">
    <source>
        <dbReference type="EMBL" id="MBJ8340258.1"/>
    </source>
</evidence>
<gene>
    <name evidence="4" type="ORF">JGU71_15310</name>
</gene>
<feature type="transmembrane region" description="Helical" evidence="1">
    <location>
        <begin position="190"/>
        <end position="210"/>
    </location>
</feature>
<sequence length="305" mass="32047">MTTLEILAESHTHSVSDHVHHFEMGSWLLILAYIVSVAGSVVGLACTRRSADAEVQRDRLRWLAMAAVAIGGVAIWLMHFIAMLGFAVPGSVIRYNLGWTFASAVLSIGATFLGLVVVGRTVNVPRLLVGGVIMGLAVNLMHYTGMWALQLQGEISYNKVYVGLSIAIAVVAATVALWFTLVLESLWLRFVAGLVMGVAVVGMHFTGMAAVSVEVDQSAPIPGGLEVFTFLFPVFVVGLLALAVPITAVLMAPDRGAIDLEAEADRLAVELANARRSEAAAIGSGIGATPQNGSARTAPSARASV</sequence>
<dbReference type="PANTHER" id="PTHR35152:SF1">
    <property type="entry name" value="DOMAIN SIGNALLING PROTEIN, PUTATIVE (AFU_ORTHOLOGUE AFUA_5G11310)-RELATED"/>
    <property type="match status" value="1"/>
</dbReference>
<feature type="transmembrane region" description="Helical" evidence="1">
    <location>
        <begin position="99"/>
        <end position="118"/>
    </location>
</feature>
<evidence type="ECO:0000259" key="3">
    <source>
        <dbReference type="PROSITE" id="PS50924"/>
    </source>
</evidence>
<feature type="transmembrane region" description="Helical" evidence="1">
    <location>
        <begin position="230"/>
        <end position="252"/>
    </location>
</feature>
<dbReference type="GO" id="GO:0016020">
    <property type="term" value="C:membrane"/>
    <property type="evidence" value="ECO:0007669"/>
    <property type="project" value="UniProtKB-UniRule"/>
</dbReference>
<dbReference type="PROSITE" id="PS50924">
    <property type="entry name" value="MHYT"/>
    <property type="match status" value="1"/>
</dbReference>
<feature type="region of interest" description="Disordered" evidence="2">
    <location>
        <begin position="285"/>
        <end position="305"/>
    </location>
</feature>
<keyword evidence="5" id="KW-1185">Reference proteome</keyword>
<dbReference type="PANTHER" id="PTHR35152">
    <property type="entry name" value="DOMAIN SIGNALLING PROTEIN, PUTATIVE (AFU_ORTHOLOGUE AFUA_5G11310)-RELATED"/>
    <property type="match status" value="1"/>
</dbReference>
<dbReference type="RefSeq" id="WP_199705040.1">
    <property type="nucleotide sequence ID" value="NZ_JAEMNV010000004.1"/>
</dbReference>
<evidence type="ECO:0000313" key="5">
    <source>
        <dbReference type="Proteomes" id="UP000655868"/>
    </source>
</evidence>
<dbReference type="Proteomes" id="UP000655868">
    <property type="component" value="Unassembled WGS sequence"/>
</dbReference>
<dbReference type="InterPro" id="IPR005330">
    <property type="entry name" value="MHYT_dom"/>
</dbReference>
<keyword evidence="1" id="KW-0472">Membrane</keyword>
<feature type="domain" description="MHYT" evidence="3">
    <location>
        <begin position="24"/>
        <end position="214"/>
    </location>
</feature>
<feature type="transmembrane region" description="Helical" evidence="1">
    <location>
        <begin position="127"/>
        <end position="149"/>
    </location>
</feature>
<keyword evidence="1" id="KW-0812">Transmembrane</keyword>
<name>A0A934NRS5_9NOCA</name>
<evidence type="ECO:0000256" key="1">
    <source>
        <dbReference type="PROSITE-ProRule" id="PRU00244"/>
    </source>
</evidence>
<organism evidence="4 5">
    <name type="scientific">Antrihabitans stalagmiti</name>
    <dbReference type="NCBI Taxonomy" id="2799499"/>
    <lineage>
        <taxon>Bacteria</taxon>
        <taxon>Bacillati</taxon>
        <taxon>Actinomycetota</taxon>
        <taxon>Actinomycetes</taxon>
        <taxon>Mycobacteriales</taxon>
        <taxon>Nocardiaceae</taxon>
        <taxon>Antrihabitans</taxon>
    </lineage>
</organism>
<accession>A0A934NRS5</accession>
<comment type="caution">
    <text evidence="4">The sequence shown here is derived from an EMBL/GenBank/DDBJ whole genome shotgun (WGS) entry which is preliminary data.</text>
</comment>
<feature type="transmembrane region" description="Helical" evidence="1">
    <location>
        <begin position="60"/>
        <end position="87"/>
    </location>
</feature>
<dbReference type="AlphaFoldDB" id="A0A934NRS5"/>
<proteinExistence type="predicted"/>
<keyword evidence="1" id="KW-1133">Transmembrane helix</keyword>